<dbReference type="RefSeq" id="WP_128764512.1">
    <property type="nucleotide sequence ID" value="NZ_JBHUOO010000023.1"/>
</dbReference>
<dbReference type="OrthoDB" id="1036575at2"/>
<gene>
    <name evidence="2" type="ORF">DSM02_874</name>
</gene>
<dbReference type="InterPro" id="IPR043732">
    <property type="entry name" value="DUF5675"/>
</dbReference>
<protein>
    <recommendedName>
        <fullName evidence="1">DUF5675 domain-containing protein</fullName>
    </recommendedName>
</protein>
<comment type="caution">
    <text evidence="2">The sequence shown here is derived from an EMBL/GenBank/DDBJ whole genome shotgun (WGS) entry which is preliminary data.</text>
</comment>
<feature type="domain" description="DUF5675" evidence="1">
    <location>
        <begin position="5"/>
        <end position="130"/>
    </location>
</feature>
<dbReference type="AlphaFoldDB" id="A0A4Q0PFJ9"/>
<dbReference type="Pfam" id="PF18925">
    <property type="entry name" value="DUF5675"/>
    <property type="match status" value="1"/>
</dbReference>
<accession>A0A4Q0PFJ9</accession>
<name>A0A4Q0PFJ9_9FLAO</name>
<evidence type="ECO:0000259" key="1">
    <source>
        <dbReference type="Pfam" id="PF18925"/>
    </source>
</evidence>
<sequence>MKIIVTRYNSDTDHTNGALLINGRFACYTLEDQYRAKKVHSETRIPDGIYKIGLRTVGGFHSRYLSQYGPEFHKGMLQILNVPGFEYILIHAGNTDKDTAGCLLVGMTNEAGANYIGKSREAYKLIYPQILKALQAGEVVEIEFLTVDKFEQ</sequence>
<dbReference type="EMBL" id="QOVK01000002">
    <property type="protein sequence ID" value="RXG25707.1"/>
    <property type="molecule type" value="Genomic_DNA"/>
</dbReference>
<evidence type="ECO:0000313" key="2">
    <source>
        <dbReference type="EMBL" id="RXG25707.1"/>
    </source>
</evidence>
<evidence type="ECO:0000313" key="3">
    <source>
        <dbReference type="Proteomes" id="UP000289859"/>
    </source>
</evidence>
<dbReference type="Proteomes" id="UP000289859">
    <property type="component" value="Unassembled WGS sequence"/>
</dbReference>
<organism evidence="2 3">
    <name type="scientific">Leeuwenhoekiella polynyae</name>
    <dbReference type="NCBI Taxonomy" id="1550906"/>
    <lineage>
        <taxon>Bacteria</taxon>
        <taxon>Pseudomonadati</taxon>
        <taxon>Bacteroidota</taxon>
        <taxon>Flavobacteriia</taxon>
        <taxon>Flavobacteriales</taxon>
        <taxon>Flavobacteriaceae</taxon>
        <taxon>Leeuwenhoekiella</taxon>
    </lineage>
</organism>
<keyword evidence="3" id="KW-1185">Reference proteome</keyword>
<reference evidence="2 3" key="1">
    <citation type="submission" date="2018-07" db="EMBL/GenBank/DDBJ databases">
        <title>Leeuwenhoekiella genomics.</title>
        <authorList>
            <person name="Tahon G."/>
            <person name="Willems A."/>
        </authorList>
    </citation>
    <scope>NUCLEOTIDE SEQUENCE [LARGE SCALE GENOMIC DNA]</scope>
    <source>
        <strain evidence="2 3">LMG 29608</strain>
    </source>
</reference>
<proteinExistence type="predicted"/>